<evidence type="ECO:0000313" key="3">
    <source>
        <dbReference type="Proteomes" id="UP000596857"/>
    </source>
</evidence>
<dbReference type="Proteomes" id="UP000596857">
    <property type="component" value="Unassembled WGS sequence"/>
</dbReference>
<name>A0ABX1YS15_9BACL</name>
<evidence type="ECO:0000256" key="1">
    <source>
        <dbReference type="SAM" id="Phobius"/>
    </source>
</evidence>
<keyword evidence="3" id="KW-1185">Reference proteome</keyword>
<evidence type="ECO:0000313" key="2">
    <source>
        <dbReference type="EMBL" id="NOU83696.1"/>
    </source>
</evidence>
<organism evidence="2 3">
    <name type="scientific">Paenibacillus phytohabitans</name>
    <dbReference type="NCBI Taxonomy" id="2654978"/>
    <lineage>
        <taxon>Bacteria</taxon>
        <taxon>Bacillati</taxon>
        <taxon>Bacillota</taxon>
        <taxon>Bacilli</taxon>
        <taxon>Bacillales</taxon>
        <taxon>Paenibacillaceae</taxon>
        <taxon>Paenibacillus</taxon>
    </lineage>
</organism>
<reference evidence="2 3" key="1">
    <citation type="submission" date="2019-10" db="EMBL/GenBank/DDBJ databases">
        <title>Description of Paenibacillus terricola sp. nov.</title>
        <authorList>
            <person name="Carlier A."/>
            <person name="Qi S."/>
        </authorList>
    </citation>
    <scope>NUCLEOTIDE SEQUENCE [LARGE SCALE GENOMIC DNA]</scope>
    <source>
        <strain evidence="2 3">LMG 31459</strain>
    </source>
</reference>
<feature type="transmembrane region" description="Helical" evidence="1">
    <location>
        <begin position="48"/>
        <end position="72"/>
    </location>
</feature>
<comment type="caution">
    <text evidence="2">The sequence shown here is derived from an EMBL/GenBank/DDBJ whole genome shotgun (WGS) entry which is preliminary data.</text>
</comment>
<dbReference type="EMBL" id="WHOB01000094">
    <property type="protein sequence ID" value="NOU83696.1"/>
    <property type="molecule type" value="Genomic_DNA"/>
</dbReference>
<feature type="transmembrane region" description="Helical" evidence="1">
    <location>
        <begin position="137"/>
        <end position="163"/>
    </location>
</feature>
<evidence type="ECO:0008006" key="4">
    <source>
        <dbReference type="Google" id="ProtNLM"/>
    </source>
</evidence>
<accession>A0ABX1YS15</accession>
<gene>
    <name evidence="2" type="ORF">GC101_33075</name>
</gene>
<dbReference type="RefSeq" id="WP_171720773.1">
    <property type="nucleotide sequence ID" value="NZ_WHOB01000094.1"/>
</dbReference>
<feature type="transmembrane region" description="Helical" evidence="1">
    <location>
        <begin position="213"/>
        <end position="239"/>
    </location>
</feature>
<keyword evidence="1" id="KW-0472">Membrane</keyword>
<feature type="transmembrane region" description="Helical" evidence="1">
    <location>
        <begin position="175"/>
        <end position="193"/>
    </location>
</feature>
<keyword evidence="1" id="KW-0812">Transmembrane</keyword>
<feature type="transmembrane region" description="Helical" evidence="1">
    <location>
        <begin position="99"/>
        <end position="117"/>
    </location>
</feature>
<keyword evidence="1" id="KW-1133">Transmembrane helix</keyword>
<protein>
    <recommendedName>
        <fullName evidence="4">ABC transporter permease</fullName>
    </recommendedName>
</protein>
<proteinExistence type="predicted"/>
<sequence length="248" mass="28217">MNNLMQMEWYRIKYNKFFVGCALLSIIYGLFASKSYIADLTTHKDAIGIFYAMVYDSTVWLVLFSAFVVLLIGHDFTNRTIHLEVVAGHSRIKIFFSKCLIYLAVFNLLMLLGPVVGSIRMSFQLGWGDSWNHDALYILRVILFSLLLNSAVFSVCIFFAFIFKDSAKTVSVSMIVLFISAMCIAYAGPMGWYDVVPWLRFLPMNQIRASLAYSLSLVQATEIALSGIVYLLLFIALSFQRFNTCELK</sequence>